<dbReference type="AlphaFoldDB" id="A0A388TH43"/>
<accession>A0A388TH43</accession>
<evidence type="ECO:0000313" key="2">
    <source>
        <dbReference type="EMBL" id="GBR76452.1"/>
    </source>
</evidence>
<sequence length="323" mass="36330">MRRSFLVFLLGLGSLLTADSLFYTEIQGVVGYSSPDQRTIYRSGQMDDAMQLNSLGFDYLQKFSGGRGDIGSAALQARLAYRADQKKTEAQIYNAYWKSKTSLGDVWFGHNRVAFGLAAYWDTHADLLQPLPMHGFGYDRDWGIGWSKDTLDGGYQAALTSGSGLPLRTDGNWLATGRIARGALGYDNYSVGLSLLTGQTPEIMGYTVMDTRLKKLALINLDAAYNYDNLEHKAEIALGRREQDDTLAVFYRCGLNLGEENRLKLEGQYVYTSVYTHARTTDNTWLGIGALYRLTAELTSRLMYEWQRALDEYKIVAQLYAYF</sequence>
<evidence type="ECO:0008006" key="4">
    <source>
        <dbReference type="Google" id="ProtNLM"/>
    </source>
</evidence>
<dbReference type="EMBL" id="BGZO01000028">
    <property type="protein sequence ID" value="GBR76452.1"/>
    <property type="molecule type" value="Genomic_DNA"/>
</dbReference>
<keyword evidence="3" id="KW-1185">Reference proteome</keyword>
<protein>
    <recommendedName>
        <fullName evidence="4">Porin</fullName>
    </recommendedName>
</protein>
<comment type="caution">
    <text evidence="2">The sequence shown here is derived from an EMBL/GenBank/DDBJ whole genome shotgun (WGS) entry which is preliminary data.</text>
</comment>
<feature type="chain" id="PRO_5017212256" description="Porin" evidence="1">
    <location>
        <begin position="19"/>
        <end position="323"/>
    </location>
</feature>
<name>A0A388TH43_9BACT</name>
<evidence type="ECO:0000313" key="3">
    <source>
        <dbReference type="Proteomes" id="UP000275925"/>
    </source>
</evidence>
<organism evidence="2 3">
    <name type="scientific">Candidatus Termititenax persephonae</name>
    <dbReference type="NCBI Taxonomy" id="2218525"/>
    <lineage>
        <taxon>Bacteria</taxon>
        <taxon>Bacillati</taxon>
        <taxon>Candidatus Margulisiibacteriota</taxon>
        <taxon>Candidatus Termititenacia</taxon>
        <taxon>Candidatus Termititenacales</taxon>
        <taxon>Candidatus Termititenacaceae</taxon>
        <taxon>Candidatus Termititenax</taxon>
    </lineage>
</organism>
<reference evidence="2 3" key="1">
    <citation type="journal article" date="2019" name="ISME J.">
        <title>Genome analyses of uncultured TG2/ZB3 bacteria in 'Margulisbacteria' specifically attached to ectosymbiotic spirochetes of protists in the termite gut.</title>
        <authorList>
            <person name="Utami Y.D."/>
            <person name="Kuwahara H."/>
            <person name="Igai K."/>
            <person name="Murakami T."/>
            <person name="Sugaya K."/>
            <person name="Morikawa T."/>
            <person name="Nagura Y."/>
            <person name="Yuki M."/>
            <person name="Deevong P."/>
            <person name="Inoue T."/>
            <person name="Kihara K."/>
            <person name="Lo N."/>
            <person name="Yamada A."/>
            <person name="Ohkuma M."/>
            <person name="Hongoh Y."/>
        </authorList>
    </citation>
    <scope>NUCLEOTIDE SEQUENCE [LARGE SCALE GENOMIC DNA]</scope>
    <source>
        <strain evidence="2">NkOx7-02</strain>
    </source>
</reference>
<proteinExistence type="predicted"/>
<dbReference type="Proteomes" id="UP000275925">
    <property type="component" value="Unassembled WGS sequence"/>
</dbReference>
<keyword evidence="1" id="KW-0732">Signal</keyword>
<feature type="signal peptide" evidence="1">
    <location>
        <begin position="1"/>
        <end position="18"/>
    </location>
</feature>
<gene>
    <name evidence="2" type="ORF">NO2_0994</name>
</gene>
<evidence type="ECO:0000256" key="1">
    <source>
        <dbReference type="SAM" id="SignalP"/>
    </source>
</evidence>